<dbReference type="SMART" id="SM00642">
    <property type="entry name" value="Aamy"/>
    <property type="match status" value="1"/>
</dbReference>
<dbReference type="GO" id="GO:0004556">
    <property type="term" value="F:alpha-amylase activity"/>
    <property type="evidence" value="ECO:0007669"/>
    <property type="project" value="TreeGrafter"/>
</dbReference>
<dbReference type="SUPFAM" id="SSF51011">
    <property type="entry name" value="Glycosyl hydrolase domain"/>
    <property type="match status" value="1"/>
</dbReference>
<evidence type="ECO:0000313" key="6">
    <source>
        <dbReference type="Proteomes" id="UP000053370"/>
    </source>
</evidence>
<sequence length="543" mass="63135">MSYIPEINKDYLWWRDGVIYQIYPRSFADSNGDGIGDLKGIIGKLDYLADLGVDGIWLSPIYPSPDCDFGYDIADYKDIDAKYGTLDDFKNLLNETHKRGLHLIMDMVLNHTSTEHPWFQEAKKSKDNPYHDYYLWRNPVKNGKKPNNWLSTFSNKTAWEYVESCGQYYYHMFAEGQADVNWRNPKVYEEMMQVFRFWGDLGVDGFRLDVYNMYFKDDQYRDNPFQFGLTAFDRQKHVYDCDQPEMDKAVKDIRNIIDTYKDCYVVGETFLSSSEKIARYCGNNKLIAAFDFAYTHCKWDATAFRKIISKWEAMENEPIWPTYVLNNHDVIRSATRIGLGEYDERLKAAAAMTILLRGTPFIYYGEEIGMRQTCLRHEQIMDPIGLHNWPFNKGRDGCRAPMQWNNQSNGGFSSGTPWNAIHPDYQERNVNAMIHDPKSLLTFYKNLIALRKQNRALQIGSQEWVDPNNEYVLSFIRRTKSQTALICLNFSQLPAKVNLKALPSVKNWNKKFSNKPDKIQTIENGNLKLVGEQVVVFIGNSGS</sequence>
<dbReference type="RefSeq" id="WP_062279712.1">
    <property type="nucleotide sequence ID" value="NZ_DF968181.1"/>
</dbReference>
<comment type="similarity">
    <text evidence="1">Belongs to the glycosyl hydrolase 13 family.</text>
</comment>
<dbReference type="InterPro" id="IPR006047">
    <property type="entry name" value="GH13_cat_dom"/>
</dbReference>
<evidence type="ECO:0000256" key="2">
    <source>
        <dbReference type="ARBA" id="ARBA00022801"/>
    </source>
</evidence>
<dbReference type="InterPro" id="IPR017853">
    <property type="entry name" value="GH"/>
</dbReference>
<organism evidence="5">
    <name type="scientific">Flexilinea flocculi</name>
    <dbReference type="NCBI Taxonomy" id="1678840"/>
    <lineage>
        <taxon>Bacteria</taxon>
        <taxon>Bacillati</taxon>
        <taxon>Chloroflexota</taxon>
        <taxon>Anaerolineae</taxon>
        <taxon>Anaerolineales</taxon>
        <taxon>Anaerolineaceae</taxon>
        <taxon>Flexilinea</taxon>
    </lineage>
</organism>
<dbReference type="PANTHER" id="PTHR10357:SF179">
    <property type="entry name" value="NEUTRAL AND BASIC AMINO ACID TRANSPORT PROTEIN RBAT"/>
    <property type="match status" value="1"/>
</dbReference>
<feature type="domain" description="Glycosyl hydrolase family 13 catalytic" evidence="4">
    <location>
        <begin position="21"/>
        <end position="451"/>
    </location>
</feature>
<dbReference type="InterPro" id="IPR013780">
    <property type="entry name" value="Glyco_hydro_b"/>
</dbReference>
<dbReference type="Gene3D" id="3.20.20.80">
    <property type="entry name" value="Glycosidases"/>
    <property type="match status" value="1"/>
</dbReference>
<keyword evidence="6" id="KW-1185">Reference proteome</keyword>
<accession>A0A0S7BRI2</accession>
<dbReference type="Gene3D" id="3.90.400.10">
    <property type="entry name" value="Oligo-1,6-glucosidase, Domain 2"/>
    <property type="match status" value="1"/>
</dbReference>
<evidence type="ECO:0000256" key="3">
    <source>
        <dbReference type="ARBA" id="ARBA00023295"/>
    </source>
</evidence>
<protein>
    <submittedName>
        <fullName evidence="5">Glycosidase</fullName>
    </submittedName>
</protein>
<dbReference type="PATRIC" id="fig|1678840.3.peg.1681"/>
<proteinExistence type="inferred from homology"/>
<name>A0A0S7BRI2_9CHLR</name>
<dbReference type="Proteomes" id="UP000053370">
    <property type="component" value="Unassembled WGS sequence"/>
</dbReference>
<dbReference type="GO" id="GO:0009313">
    <property type="term" value="P:oligosaccharide catabolic process"/>
    <property type="evidence" value="ECO:0007669"/>
    <property type="project" value="TreeGrafter"/>
</dbReference>
<dbReference type="Pfam" id="PF00128">
    <property type="entry name" value="Alpha-amylase"/>
    <property type="match status" value="1"/>
</dbReference>
<dbReference type="FunFam" id="3.90.400.10:FF:000002">
    <property type="entry name" value="Sucrose isomerase"/>
    <property type="match status" value="1"/>
</dbReference>
<gene>
    <name evidence="5" type="ORF">ATC1_13410</name>
</gene>
<dbReference type="OrthoDB" id="9805159at2"/>
<evidence type="ECO:0000259" key="4">
    <source>
        <dbReference type="SMART" id="SM00642"/>
    </source>
</evidence>
<keyword evidence="3 5" id="KW-0326">Glycosidase</keyword>
<dbReference type="Gene3D" id="2.60.40.1180">
    <property type="entry name" value="Golgi alpha-mannosidase II"/>
    <property type="match status" value="1"/>
</dbReference>
<dbReference type="SUPFAM" id="SSF51445">
    <property type="entry name" value="(Trans)glycosidases"/>
    <property type="match status" value="1"/>
</dbReference>
<dbReference type="EMBL" id="DF968181">
    <property type="protein sequence ID" value="GAP40434.1"/>
    <property type="molecule type" value="Genomic_DNA"/>
</dbReference>
<dbReference type="PANTHER" id="PTHR10357">
    <property type="entry name" value="ALPHA-AMYLASE FAMILY MEMBER"/>
    <property type="match status" value="1"/>
</dbReference>
<dbReference type="STRING" id="1678840.ATC1_13410"/>
<evidence type="ECO:0000256" key="1">
    <source>
        <dbReference type="ARBA" id="ARBA00008061"/>
    </source>
</evidence>
<dbReference type="AlphaFoldDB" id="A0A0S7BRI2"/>
<evidence type="ECO:0000313" key="5">
    <source>
        <dbReference type="EMBL" id="GAP40434.1"/>
    </source>
</evidence>
<reference evidence="5" key="1">
    <citation type="journal article" date="2015" name="Genome Announc.">
        <title>Draft Genome Sequence of Anaerolineae Strain TC1, a Novel Isolate from a Methanogenic Wastewater Treatment System.</title>
        <authorList>
            <person name="Matsuura N."/>
            <person name="Tourlousse D.M."/>
            <person name="Sun L."/>
            <person name="Toyonaga M."/>
            <person name="Kuroda K."/>
            <person name="Ohashi A."/>
            <person name="Cruz R."/>
            <person name="Yamaguchi T."/>
            <person name="Sekiguchi Y."/>
        </authorList>
    </citation>
    <scope>NUCLEOTIDE SEQUENCE [LARGE SCALE GENOMIC DNA]</scope>
    <source>
        <strain evidence="5">TC1</strain>
    </source>
</reference>
<dbReference type="InterPro" id="IPR045857">
    <property type="entry name" value="O16G_dom_2"/>
</dbReference>
<keyword evidence="2" id="KW-0378">Hydrolase</keyword>
<dbReference type="CDD" id="cd11333">
    <property type="entry name" value="AmyAc_SI_OligoGlu_DGase"/>
    <property type="match status" value="1"/>
</dbReference>